<evidence type="ECO:0000256" key="1">
    <source>
        <dbReference type="SAM" id="MobiDB-lite"/>
    </source>
</evidence>
<organism evidence="2 3">
    <name type="scientific">Araneus ventricosus</name>
    <name type="common">Orbweaver spider</name>
    <name type="synonym">Epeira ventricosa</name>
    <dbReference type="NCBI Taxonomy" id="182803"/>
    <lineage>
        <taxon>Eukaryota</taxon>
        <taxon>Metazoa</taxon>
        <taxon>Ecdysozoa</taxon>
        <taxon>Arthropoda</taxon>
        <taxon>Chelicerata</taxon>
        <taxon>Arachnida</taxon>
        <taxon>Araneae</taxon>
        <taxon>Araneomorphae</taxon>
        <taxon>Entelegynae</taxon>
        <taxon>Araneoidea</taxon>
        <taxon>Araneidae</taxon>
        <taxon>Araneus</taxon>
    </lineage>
</organism>
<reference evidence="2 3" key="1">
    <citation type="journal article" date="2019" name="Sci. Rep.">
        <title>Orb-weaving spider Araneus ventricosus genome elucidates the spidroin gene catalogue.</title>
        <authorList>
            <person name="Kono N."/>
            <person name="Nakamura H."/>
            <person name="Ohtoshi R."/>
            <person name="Moran D.A.P."/>
            <person name="Shinohara A."/>
            <person name="Yoshida Y."/>
            <person name="Fujiwara M."/>
            <person name="Mori M."/>
            <person name="Tomita M."/>
            <person name="Arakawa K."/>
        </authorList>
    </citation>
    <scope>NUCLEOTIDE SEQUENCE [LARGE SCALE GENOMIC DNA]</scope>
</reference>
<dbReference type="Proteomes" id="UP000499080">
    <property type="component" value="Unassembled WGS sequence"/>
</dbReference>
<sequence>MDGAREGRRRCETCPKFLFRSFQEHPSKSSIPSPAIPPKQHNLPKPNKRSLIIFRMIAEFKVEKMRYLDSFDRDFKEFIHDLETLMIDSS</sequence>
<protein>
    <submittedName>
        <fullName evidence="2">Uncharacterized protein</fullName>
    </submittedName>
</protein>
<dbReference type="EMBL" id="BGPR01029684">
    <property type="protein sequence ID" value="GBO01626.1"/>
    <property type="molecule type" value="Genomic_DNA"/>
</dbReference>
<comment type="caution">
    <text evidence="2">The sequence shown here is derived from an EMBL/GenBank/DDBJ whole genome shotgun (WGS) entry which is preliminary data.</text>
</comment>
<proteinExistence type="predicted"/>
<name>A0A4Y2TRA0_ARAVE</name>
<evidence type="ECO:0000313" key="3">
    <source>
        <dbReference type="Proteomes" id="UP000499080"/>
    </source>
</evidence>
<evidence type="ECO:0000313" key="2">
    <source>
        <dbReference type="EMBL" id="GBO01626.1"/>
    </source>
</evidence>
<accession>A0A4Y2TRA0</accession>
<gene>
    <name evidence="2" type="ORF">AVEN_152838_1</name>
</gene>
<dbReference type="AlphaFoldDB" id="A0A4Y2TRA0"/>
<keyword evidence="3" id="KW-1185">Reference proteome</keyword>
<feature type="region of interest" description="Disordered" evidence="1">
    <location>
        <begin position="23"/>
        <end position="44"/>
    </location>
</feature>